<dbReference type="PANTHER" id="PTHR43730">
    <property type="entry name" value="BETA-MANNOSIDASE"/>
    <property type="match status" value="1"/>
</dbReference>
<dbReference type="InterPro" id="IPR036156">
    <property type="entry name" value="Beta-gal/glucu_dom_sf"/>
</dbReference>
<dbReference type="Gene3D" id="2.60.120.260">
    <property type="entry name" value="Galactose-binding domain-like"/>
    <property type="match status" value="1"/>
</dbReference>
<name>A0A2S6CGQ4_9PEZI</name>
<proteinExistence type="inferred from homology"/>
<keyword evidence="6" id="KW-0119">Carbohydrate metabolism</keyword>
<feature type="compositionally biased region" description="Low complexity" evidence="12">
    <location>
        <begin position="1429"/>
        <end position="1443"/>
    </location>
</feature>
<evidence type="ECO:0000256" key="10">
    <source>
        <dbReference type="ARBA" id="ARBA00041069"/>
    </source>
</evidence>
<evidence type="ECO:0000256" key="11">
    <source>
        <dbReference type="ARBA" id="ARBA00041614"/>
    </source>
</evidence>
<comment type="caution">
    <text evidence="14">The sequence shown here is derived from an EMBL/GenBank/DDBJ whole genome shotgun (WGS) entry which is preliminary data.</text>
</comment>
<evidence type="ECO:0000256" key="12">
    <source>
        <dbReference type="SAM" id="MobiDB-lite"/>
    </source>
</evidence>
<dbReference type="Gene3D" id="3.20.20.80">
    <property type="entry name" value="Glycosidases"/>
    <property type="match status" value="1"/>
</dbReference>
<evidence type="ECO:0000256" key="5">
    <source>
        <dbReference type="ARBA" id="ARBA00023242"/>
    </source>
</evidence>
<dbReference type="FunFam" id="3.20.20.80:FF:000050">
    <property type="entry name" value="Beta-mannosidase B"/>
    <property type="match status" value="1"/>
</dbReference>
<evidence type="ECO:0000256" key="8">
    <source>
        <dbReference type="ARBA" id="ARBA00023326"/>
    </source>
</evidence>
<comment type="catalytic activity">
    <reaction evidence="1">
        <text>Hydrolysis of terminal, non-reducing beta-D-mannose residues in beta-D-mannosides.</text>
        <dbReference type="EC" id="3.2.1.25"/>
    </reaction>
</comment>
<dbReference type="GO" id="GO:0003677">
    <property type="term" value="F:DNA binding"/>
    <property type="evidence" value="ECO:0007669"/>
    <property type="project" value="InterPro"/>
</dbReference>
<dbReference type="GO" id="GO:0000272">
    <property type="term" value="P:polysaccharide catabolic process"/>
    <property type="evidence" value="ECO:0007669"/>
    <property type="project" value="UniProtKB-KW"/>
</dbReference>
<dbReference type="InterPro" id="IPR006102">
    <property type="entry name" value="Ig-like_GH2"/>
</dbReference>
<dbReference type="GO" id="GO:0006351">
    <property type="term" value="P:DNA-templated transcription"/>
    <property type="evidence" value="ECO:0007669"/>
    <property type="project" value="InterPro"/>
</dbReference>
<dbReference type="STRING" id="357750.A0A2S6CGQ4"/>
<dbReference type="GO" id="GO:0008270">
    <property type="term" value="F:zinc ion binding"/>
    <property type="evidence" value="ECO:0007669"/>
    <property type="project" value="InterPro"/>
</dbReference>
<dbReference type="GO" id="GO:0004567">
    <property type="term" value="F:beta-mannosidase activity"/>
    <property type="evidence" value="ECO:0007669"/>
    <property type="project" value="UniProtKB-EC"/>
</dbReference>
<evidence type="ECO:0000313" key="14">
    <source>
        <dbReference type="EMBL" id="PPJ58891.1"/>
    </source>
</evidence>
<comment type="pathway">
    <text evidence="2">Glycan metabolism; N-glycan degradation.</text>
</comment>
<feature type="region of interest" description="Disordered" evidence="12">
    <location>
        <begin position="1275"/>
        <end position="1314"/>
    </location>
</feature>
<comment type="similarity">
    <text evidence="9">Belongs to the glycosyl hydrolase 2 family. Beta-mannosidase B subfamily.</text>
</comment>
<organism evidence="14 15">
    <name type="scientific">Cercospora berteroae</name>
    <dbReference type="NCBI Taxonomy" id="357750"/>
    <lineage>
        <taxon>Eukaryota</taxon>
        <taxon>Fungi</taxon>
        <taxon>Dikarya</taxon>
        <taxon>Ascomycota</taxon>
        <taxon>Pezizomycotina</taxon>
        <taxon>Dothideomycetes</taxon>
        <taxon>Dothideomycetidae</taxon>
        <taxon>Mycosphaerellales</taxon>
        <taxon>Mycosphaerellaceae</taxon>
        <taxon>Cercospora</taxon>
    </lineage>
</organism>
<evidence type="ECO:0000256" key="6">
    <source>
        <dbReference type="ARBA" id="ARBA00023277"/>
    </source>
</evidence>
<sequence length="1617" mass="182346">MAAAIQSREISQGWSFKQTNKDEWYPVATVPANIHLDLLDNKLIEDPFLGFNELKCQWVNEESWTYKVQLPAVPQAQSGARHVLAFDGLDTYATVKLNDQVILESSNMWIMHRVDVTEKLPKDQESLLEIEFKSAYVESRKIKDAHPEHKWVGFNGDMARLAVRKAQYHYGWDWGPVLSPCGPWRAVRLETYHARVEDLRVDYDLDLSDRKVSGQLTAFIDGASGQHVDFSIAIGDKTVFQDTAAIDSKRQAQLSFAVQDTEVWWPHGYGAQPLYTVSATIRQDKIAVHTLSKRTGFRRAELIQEPDEVGKTFFFRINGVDVFCGGSDWIPADNFTPRITREKYRKWLQMMVDGYQTMIRIWGGGIWEEDAFYELADELGVLIWHDFMFGCGNYPAFPEILESIEAECVCQTKRLRHHPSIVIYAGNNEDYQVQEQMGLTYNYEDKDPQSWLKTDFPARYIYEKLLPAVVAANAPHVPYHPGSPWGDGKPTTDRTVGDMHQWNVWHGTQEKYQIFDTLGGRFNSEFGMEAFPHIDTIKWYVTDPTQLYPQSQMLDHHNKADGHERRIATYLVENFRTETDLEKYIHLTQLSQAEALMFGYRGWRQQWGQKRFCGGALLWQLNDCWPVTSWSIVDYFLRKKPAYYAVRRVLAPIAVAVKRAHHDWSVVHARPAKALDYECWVSSSRTEEVKATVELRFISIATGKEIKEAVVRDVTIVANGTTDIAKGTIHNDQEEPHVLAARISVDGTVVSRDVDWPQPLKYLDFSDRGVEVKSSGDKITIKAARPTKGLVFEEREGVLVNDSAIDVVPGDDQVITTASSSAEQGESGKSGRPNAASRRISTNNALVEKLQSQVEQYHAVFARLFPGKDVEDFVSLPRAELIDMAVTLPAASASPSQAPDRLLAKSESVKKSEGADSLDALEQAPEQDPNTDEAKRLRDKIQGISDDINGLSLSIDRASSYVGVSSINAAMKVIFKTAPMARPFIAQAQAETAAPSRSSTPPPYDRDPDPQELPPADEGNRLIDSYFAYVHVLMPMIEEDSFRHSYLYGSRRDSSWLCLLNMVLALGSLASTTCTNEDHMVYYQRARKHMEVETFGSGSLFTLQAFALLSGYYLHWLNRPNEANGIMGATLRMATAHGLHREYSESRRNETVAGGNVVLSNSEVPVEIRRRTWWSLYVLDSWASITTGRPSLGRTGDGITIENPRIPEQMNNAQYLKSLTLLPIIHNIPFCKIATKVQDILAAQSNIGFEALFALDAELEKWHDDLPPMLRDVVERPPLRKRHSSTAGDHKVSPRSGYTQSTGKSTVDFSQPPDRDRTVCPEVLKTPRAIMRWRYQNLKILMHRPILLATALRRTPWSNMSAEERLAVGRCRIVASQTISDIVATCQENLIAGWNAVWMMYQAVMIPLVSLFSVLAMPPNGSTAAESPLLTPGSHGGTSTTPGSDDDLESWKRDVEKTIPFFDRMQRWSVAASKSRDVVQRLYDAIKFVAEHNAQYHHQQQDLLQRRMSLVLPVAQDEAETAQRPDAQADAGSSHDAFAAAQGVFPAQPQYGLMQPGWTLSPGLTGEAAVNQFWDEMMWDTFPTDMPDTSNFVDGMGQDDWWLQQQDWTQWPGGSQM</sequence>
<dbReference type="GO" id="GO:0006516">
    <property type="term" value="P:glycoprotein catabolic process"/>
    <property type="evidence" value="ECO:0007669"/>
    <property type="project" value="TreeGrafter"/>
</dbReference>
<dbReference type="Pfam" id="PF00703">
    <property type="entry name" value="Glyco_hydro_2"/>
    <property type="match status" value="1"/>
</dbReference>
<dbReference type="PANTHER" id="PTHR43730:SF1">
    <property type="entry name" value="BETA-MANNOSIDASE"/>
    <property type="match status" value="1"/>
</dbReference>
<dbReference type="InterPro" id="IPR050887">
    <property type="entry name" value="Beta-mannosidase_GH2"/>
</dbReference>
<feature type="region of interest" description="Disordered" evidence="12">
    <location>
        <begin position="893"/>
        <end position="936"/>
    </location>
</feature>
<dbReference type="Pfam" id="PF22666">
    <property type="entry name" value="Glyco_hydro_2_N2"/>
    <property type="match status" value="1"/>
</dbReference>
<dbReference type="InterPro" id="IPR013783">
    <property type="entry name" value="Ig-like_fold"/>
</dbReference>
<evidence type="ECO:0000256" key="2">
    <source>
        <dbReference type="ARBA" id="ARBA00004740"/>
    </source>
</evidence>
<dbReference type="SUPFAM" id="SSF49785">
    <property type="entry name" value="Galactose-binding domain-like"/>
    <property type="match status" value="1"/>
</dbReference>
<dbReference type="FunFam" id="2.60.120.260:FF:000118">
    <property type="entry name" value="Beta-mannosidase B"/>
    <property type="match status" value="1"/>
</dbReference>
<dbReference type="InterPro" id="IPR041447">
    <property type="entry name" value="Mannosidase_ig"/>
</dbReference>
<dbReference type="CDD" id="cd12148">
    <property type="entry name" value="fungal_TF_MHR"/>
    <property type="match status" value="1"/>
</dbReference>
<keyword evidence="7" id="KW-0326">Glycosidase</keyword>
<dbReference type="InterPro" id="IPR008979">
    <property type="entry name" value="Galactose-bd-like_sf"/>
</dbReference>
<dbReference type="SMART" id="SM00906">
    <property type="entry name" value="Fungal_trans"/>
    <property type="match status" value="1"/>
</dbReference>
<keyword evidence="8" id="KW-0624">Polysaccharide degradation</keyword>
<dbReference type="Proteomes" id="UP000237631">
    <property type="component" value="Unassembled WGS sequence"/>
</dbReference>
<evidence type="ECO:0000256" key="9">
    <source>
        <dbReference type="ARBA" id="ARBA00038429"/>
    </source>
</evidence>
<dbReference type="Pfam" id="PF04082">
    <property type="entry name" value="Fungal_trans"/>
    <property type="match status" value="1"/>
</dbReference>
<feature type="domain" description="Xylanolytic transcriptional activator regulatory" evidence="13">
    <location>
        <begin position="1123"/>
        <end position="1210"/>
    </location>
</feature>
<keyword evidence="15" id="KW-1185">Reference proteome</keyword>
<protein>
    <recommendedName>
        <fullName evidence="10">Beta-mannosidase B</fullName>
        <ecNumber evidence="3">3.2.1.25</ecNumber>
    </recommendedName>
    <alternativeName>
        <fullName evidence="11">Mannanase B</fullName>
    </alternativeName>
</protein>
<feature type="compositionally biased region" description="Polar residues" evidence="12">
    <location>
        <begin position="1296"/>
        <end position="1309"/>
    </location>
</feature>
<accession>A0A2S6CGQ4</accession>
<dbReference type="EC" id="3.2.1.25" evidence="3"/>
<dbReference type="Gene3D" id="2.60.40.10">
    <property type="entry name" value="Immunoglobulins"/>
    <property type="match status" value="1"/>
</dbReference>
<gene>
    <name evidence="14" type="ORF">CBER1_04426</name>
</gene>
<dbReference type="OrthoDB" id="2866996at2759"/>
<keyword evidence="5" id="KW-0539">Nucleus</keyword>
<dbReference type="InterPro" id="IPR007219">
    <property type="entry name" value="XnlR_reg_dom"/>
</dbReference>
<feature type="region of interest" description="Disordered" evidence="12">
    <location>
        <begin position="818"/>
        <end position="838"/>
    </location>
</feature>
<feature type="region of interest" description="Disordered" evidence="12">
    <location>
        <begin position="988"/>
        <end position="1019"/>
    </location>
</feature>
<dbReference type="EMBL" id="PNEN01000438">
    <property type="protein sequence ID" value="PPJ58891.1"/>
    <property type="molecule type" value="Genomic_DNA"/>
</dbReference>
<dbReference type="SUPFAM" id="SSF49303">
    <property type="entry name" value="beta-Galactosidase/glucuronidase domain"/>
    <property type="match status" value="1"/>
</dbReference>
<dbReference type="InterPro" id="IPR017853">
    <property type="entry name" value="GH"/>
</dbReference>
<evidence type="ECO:0000256" key="3">
    <source>
        <dbReference type="ARBA" id="ARBA00012754"/>
    </source>
</evidence>
<dbReference type="InterPro" id="IPR054593">
    <property type="entry name" value="Beta-mannosidase-like_N2"/>
</dbReference>
<feature type="compositionally biased region" description="Basic and acidic residues" evidence="12">
    <location>
        <begin position="902"/>
        <end position="914"/>
    </location>
</feature>
<feature type="region of interest" description="Disordered" evidence="12">
    <location>
        <begin position="1425"/>
        <end position="1450"/>
    </location>
</feature>
<keyword evidence="4" id="KW-0378">Hydrolase</keyword>
<evidence type="ECO:0000256" key="1">
    <source>
        <dbReference type="ARBA" id="ARBA00000829"/>
    </source>
</evidence>
<dbReference type="SUPFAM" id="SSF51445">
    <property type="entry name" value="(Trans)glycosidases"/>
    <property type="match status" value="1"/>
</dbReference>
<evidence type="ECO:0000259" key="13">
    <source>
        <dbReference type="SMART" id="SM00906"/>
    </source>
</evidence>
<dbReference type="Pfam" id="PF17786">
    <property type="entry name" value="Mannosidase_ig"/>
    <property type="match status" value="1"/>
</dbReference>
<evidence type="ECO:0000256" key="4">
    <source>
        <dbReference type="ARBA" id="ARBA00022801"/>
    </source>
</evidence>
<reference evidence="15" key="1">
    <citation type="journal article" date="2017" name="bioRxiv">
        <title>Conservation of a gene cluster reveals novel cercosporin biosynthetic mechanisms and extends production to the genus Colletotrichum.</title>
        <authorList>
            <person name="de Jonge R."/>
            <person name="Ebert M.K."/>
            <person name="Huitt-Roehl C.R."/>
            <person name="Pal P."/>
            <person name="Suttle J.C."/>
            <person name="Spanner R.E."/>
            <person name="Neubauer J.D."/>
            <person name="Jurick W.M.II."/>
            <person name="Stott K.A."/>
            <person name="Secor G.A."/>
            <person name="Thomma B.P.H.J."/>
            <person name="Van de Peer Y."/>
            <person name="Townsend C.A."/>
            <person name="Bolton M.D."/>
        </authorList>
    </citation>
    <scope>NUCLEOTIDE SEQUENCE [LARGE SCALE GENOMIC DNA]</scope>
    <source>
        <strain evidence="15">CBS538.71</strain>
    </source>
</reference>
<evidence type="ECO:0000313" key="15">
    <source>
        <dbReference type="Proteomes" id="UP000237631"/>
    </source>
</evidence>
<evidence type="ECO:0000256" key="7">
    <source>
        <dbReference type="ARBA" id="ARBA00023295"/>
    </source>
</evidence>